<dbReference type="Proteomes" id="UP000054481">
    <property type="component" value="Unassembled WGS sequence"/>
</dbReference>
<keyword evidence="2" id="KW-1133">Transmembrane helix</keyword>
<dbReference type="InterPro" id="IPR005804">
    <property type="entry name" value="FA_desaturase_dom"/>
</dbReference>
<dbReference type="PANTHER" id="PTHR36459">
    <property type="entry name" value="ORF"/>
    <property type="match status" value="1"/>
</dbReference>
<feature type="transmembrane region" description="Helical" evidence="2">
    <location>
        <begin position="301"/>
        <end position="321"/>
    </location>
</feature>
<dbReference type="AlphaFoldDB" id="A0A0F8A5T2"/>
<gene>
    <name evidence="4" type="ORF">HIM_04698</name>
</gene>
<feature type="compositionally biased region" description="Low complexity" evidence="1">
    <location>
        <begin position="43"/>
        <end position="56"/>
    </location>
</feature>
<evidence type="ECO:0000259" key="3">
    <source>
        <dbReference type="Pfam" id="PF00487"/>
    </source>
</evidence>
<dbReference type="Pfam" id="PF00487">
    <property type="entry name" value="FA_desaturase"/>
    <property type="match status" value="1"/>
</dbReference>
<dbReference type="EMBL" id="KQ030514">
    <property type="protein sequence ID" value="KJZ75874.1"/>
    <property type="molecule type" value="Genomic_DNA"/>
</dbReference>
<feature type="domain" description="Fatty acid desaturase" evidence="3">
    <location>
        <begin position="164"/>
        <end position="371"/>
    </location>
</feature>
<evidence type="ECO:0000313" key="4">
    <source>
        <dbReference type="EMBL" id="KJZ75874.1"/>
    </source>
</evidence>
<dbReference type="PANTHER" id="PTHR36459:SF1">
    <property type="entry name" value="FATTY ACID DESATURASE DOMAIN-CONTAINING PROTEIN-RELATED"/>
    <property type="match status" value="1"/>
</dbReference>
<evidence type="ECO:0000256" key="2">
    <source>
        <dbReference type="SAM" id="Phobius"/>
    </source>
</evidence>
<keyword evidence="2" id="KW-0472">Membrane</keyword>
<feature type="region of interest" description="Disordered" evidence="1">
    <location>
        <begin position="35"/>
        <end position="88"/>
    </location>
</feature>
<evidence type="ECO:0000256" key="1">
    <source>
        <dbReference type="SAM" id="MobiDB-lite"/>
    </source>
</evidence>
<dbReference type="OrthoDB" id="1470350at2759"/>
<sequence>MKRQLVFDDALTRADRVVLGNLAKDIECWSSIEGTESSDASTGRDSGLGSDEGSSLNGKSLRGHDVRGSTRTARDVARLKASRDPTSSDFDPTVFQLVDDWRGRFSPAFTRHVLEPYVRQARKVARHPTDVVMITHLIIYFTTLVPSAILLYRRFHLLHGLVHAAMQAYFCGTYTLMMHQHIHQRGILAKRFSLVDRMLPYILDPMMGHTWNSYFYHHVKHHHVENNGPDDLSSTLRYQRDSVGDFLRYVGRFYFFVWLDLPLYFLRKKRPGMAARAAGGEYLTFAFYATMGMRFGWKPTIFVYIIPLLLMRVGLMIGNWGQHAFVDADDPDSDFRSSITLIDVASNRFCFNDGYHTSHHLNPLRHWRDHPISLLQQKHTYASEGALVFHDIDFLMITFRLLQKNYRRLAECMVPLGSQIDLTMDERIALLKTLTRRFSEDEIRQKFPHRKS</sequence>
<evidence type="ECO:0000313" key="5">
    <source>
        <dbReference type="Proteomes" id="UP000054481"/>
    </source>
</evidence>
<proteinExistence type="predicted"/>
<dbReference type="GO" id="GO:0006629">
    <property type="term" value="P:lipid metabolic process"/>
    <property type="evidence" value="ECO:0007669"/>
    <property type="project" value="InterPro"/>
</dbReference>
<keyword evidence="2" id="KW-0812">Transmembrane</keyword>
<feature type="transmembrane region" description="Helical" evidence="2">
    <location>
        <begin position="131"/>
        <end position="152"/>
    </location>
</feature>
<keyword evidence="5" id="KW-1185">Reference proteome</keyword>
<reference evidence="4 5" key="1">
    <citation type="journal article" date="2014" name="Genome Biol. Evol.">
        <title>Comparative genomics and transcriptomics analyses reveal divergent lifestyle features of nematode endoparasitic fungus Hirsutella minnesotensis.</title>
        <authorList>
            <person name="Lai Y."/>
            <person name="Liu K."/>
            <person name="Zhang X."/>
            <person name="Zhang X."/>
            <person name="Li K."/>
            <person name="Wang N."/>
            <person name="Shu C."/>
            <person name="Wu Y."/>
            <person name="Wang C."/>
            <person name="Bushley K.E."/>
            <person name="Xiang M."/>
            <person name="Liu X."/>
        </authorList>
    </citation>
    <scope>NUCLEOTIDE SEQUENCE [LARGE SCALE GENOMIC DNA]</scope>
    <source>
        <strain evidence="4 5">3608</strain>
    </source>
</reference>
<protein>
    <recommendedName>
        <fullName evidence="3">Fatty acid desaturase domain-containing protein</fullName>
    </recommendedName>
</protein>
<feature type="transmembrane region" description="Helical" evidence="2">
    <location>
        <begin position="246"/>
        <end position="266"/>
    </location>
</feature>
<feature type="compositionally biased region" description="Basic and acidic residues" evidence="1">
    <location>
        <begin position="62"/>
        <end position="83"/>
    </location>
</feature>
<accession>A0A0F8A5T2</accession>
<organism evidence="4 5">
    <name type="scientific">Hirsutella minnesotensis 3608</name>
    <dbReference type="NCBI Taxonomy" id="1043627"/>
    <lineage>
        <taxon>Eukaryota</taxon>
        <taxon>Fungi</taxon>
        <taxon>Dikarya</taxon>
        <taxon>Ascomycota</taxon>
        <taxon>Pezizomycotina</taxon>
        <taxon>Sordariomycetes</taxon>
        <taxon>Hypocreomycetidae</taxon>
        <taxon>Hypocreales</taxon>
        <taxon>Ophiocordycipitaceae</taxon>
        <taxon>Hirsutella</taxon>
    </lineage>
</organism>
<name>A0A0F8A5T2_9HYPO</name>